<keyword evidence="1" id="KW-1133">Transmembrane helix</keyword>
<evidence type="ECO:0000259" key="2">
    <source>
        <dbReference type="Pfam" id="PF02977"/>
    </source>
</evidence>
<feature type="transmembrane region" description="Helical" evidence="1">
    <location>
        <begin position="6"/>
        <end position="25"/>
    </location>
</feature>
<keyword evidence="4" id="KW-1185">Reference proteome</keyword>
<evidence type="ECO:0000256" key="1">
    <source>
        <dbReference type="SAM" id="Phobius"/>
    </source>
</evidence>
<protein>
    <recommendedName>
        <fullName evidence="2">Carboxypeptidase A inhibitor-like domain-containing protein</fullName>
    </recommendedName>
</protein>
<keyword evidence="1" id="KW-0812">Transmembrane</keyword>
<name>A0ABS8TFE6_DATST</name>
<dbReference type="InterPro" id="IPR004231">
    <property type="entry name" value="COpept_A_inh-like"/>
</dbReference>
<evidence type="ECO:0000313" key="3">
    <source>
        <dbReference type="EMBL" id="MCD7469232.1"/>
    </source>
</evidence>
<dbReference type="EMBL" id="JACEIK010001418">
    <property type="protein sequence ID" value="MCD7469232.1"/>
    <property type="molecule type" value="Genomic_DNA"/>
</dbReference>
<reference evidence="3 4" key="1">
    <citation type="journal article" date="2021" name="BMC Genomics">
        <title>Datura genome reveals duplications of psychoactive alkaloid biosynthetic genes and high mutation rate following tissue culture.</title>
        <authorList>
            <person name="Rajewski A."/>
            <person name="Carter-House D."/>
            <person name="Stajich J."/>
            <person name="Litt A."/>
        </authorList>
    </citation>
    <scope>NUCLEOTIDE SEQUENCE [LARGE SCALE GENOMIC DNA]</scope>
    <source>
        <strain evidence="3">AR-01</strain>
    </source>
</reference>
<accession>A0ABS8TFE6</accession>
<dbReference type="Pfam" id="PF02977">
    <property type="entry name" value="CarbpepA_inh"/>
    <property type="match status" value="1"/>
</dbReference>
<dbReference type="Proteomes" id="UP000823775">
    <property type="component" value="Unassembled WGS sequence"/>
</dbReference>
<proteinExistence type="predicted"/>
<comment type="caution">
    <text evidence="3">The sequence shown here is derived from an EMBL/GenBank/DDBJ whole genome shotgun (WGS) entry which is preliminary data.</text>
</comment>
<feature type="domain" description="Carboxypeptidase A inhibitor-like" evidence="2">
    <location>
        <begin position="48"/>
        <end position="93"/>
    </location>
</feature>
<keyword evidence="1" id="KW-0472">Membrane</keyword>
<sequence>MASKNSVINFAIFFLVLFTATIGTLKLQVIALRDMPPEITLLKMKLFPINILGGCDDSCTSNSDCGGFTLCQWCWEKTNPFDDSKYSTCSLLP</sequence>
<gene>
    <name evidence="3" type="ORF">HAX54_008096</name>
</gene>
<evidence type="ECO:0000313" key="4">
    <source>
        <dbReference type="Proteomes" id="UP000823775"/>
    </source>
</evidence>
<organism evidence="3 4">
    <name type="scientific">Datura stramonium</name>
    <name type="common">Jimsonweed</name>
    <name type="synonym">Common thornapple</name>
    <dbReference type="NCBI Taxonomy" id="4076"/>
    <lineage>
        <taxon>Eukaryota</taxon>
        <taxon>Viridiplantae</taxon>
        <taxon>Streptophyta</taxon>
        <taxon>Embryophyta</taxon>
        <taxon>Tracheophyta</taxon>
        <taxon>Spermatophyta</taxon>
        <taxon>Magnoliopsida</taxon>
        <taxon>eudicotyledons</taxon>
        <taxon>Gunneridae</taxon>
        <taxon>Pentapetalae</taxon>
        <taxon>asterids</taxon>
        <taxon>lamiids</taxon>
        <taxon>Solanales</taxon>
        <taxon>Solanaceae</taxon>
        <taxon>Solanoideae</taxon>
        <taxon>Datureae</taxon>
        <taxon>Datura</taxon>
    </lineage>
</organism>